<dbReference type="PANTHER" id="PTHR13929:SF0">
    <property type="entry name" value="UBIA PRENYLTRANSFERASE DOMAIN-CONTAINING PROTEIN 1"/>
    <property type="match status" value="1"/>
</dbReference>
<evidence type="ECO:0000313" key="4">
    <source>
        <dbReference type="EMBL" id="STH71104.1"/>
    </source>
</evidence>
<organism evidence="4 5">
    <name type="scientific">Escherichia coli</name>
    <dbReference type="NCBI Taxonomy" id="562"/>
    <lineage>
        <taxon>Bacteria</taxon>
        <taxon>Pseudomonadati</taxon>
        <taxon>Pseudomonadota</taxon>
        <taxon>Gammaproteobacteria</taxon>
        <taxon>Enterobacterales</taxon>
        <taxon>Enterobacteriaceae</taxon>
        <taxon>Escherichia</taxon>
    </lineage>
</organism>
<dbReference type="InterPro" id="IPR026046">
    <property type="entry name" value="UBIAD1"/>
</dbReference>
<name>A0A376NZN6_ECOLX</name>
<dbReference type="EC" id="2.5.1.74" evidence="2"/>
<evidence type="ECO:0000256" key="3">
    <source>
        <dbReference type="SAM" id="Phobius"/>
    </source>
</evidence>
<dbReference type="Proteomes" id="UP000254428">
    <property type="component" value="Unassembled WGS sequence"/>
</dbReference>
<evidence type="ECO:0000313" key="5">
    <source>
        <dbReference type="Proteomes" id="UP000254428"/>
    </source>
</evidence>
<feature type="transmembrane region" description="Helical" evidence="3">
    <location>
        <begin position="80"/>
        <end position="97"/>
    </location>
</feature>
<accession>A0A376NZN6</accession>
<dbReference type="EMBL" id="UGBT01000002">
    <property type="protein sequence ID" value="STH71104.1"/>
    <property type="molecule type" value="Genomic_DNA"/>
</dbReference>
<protein>
    <recommendedName>
        <fullName evidence="2">1,4-dihydroxy-2-naphthoate octaprenyltransferase</fullName>
        <ecNumber evidence="2">2.5.1.74</ecNumber>
    </recommendedName>
</protein>
<dbReference type="GO" id="GO:0009234">
    <property type="term" value="P:menaquinone biosynthetic process"/>
    <property type="evidence" value="ECO:0007669"/>
    <property type="project" value="UniProtKB-UniRule"/>
</dbReference>
<keyword evidence="1 4" id="KW-0808">Transferase</keyword>
<dbReference type="AlphaFoldDB" id="A0A376NZN6"/>
<sequence>MAKNTLVVRLGEVNARRYHACLLMGSLVCLALFNLFSLHSLWGWLFLLAAPLLVKQARYVMREMDPVAMRPMLERTVKGALLTNLLFVLGIFLSQWAA</sequence>
<reference evidence="4 5" key="1">
    <citation type="submission" date="2018-06" db="EMBL/GenBank/DDBJ databases">
        <authorList>
            <consortium name="Pathogen Informatics"/>
            <person name="Doyle S."/>
        </authorList>
    </citation>
    <scope>NUCLEOTIDE SEQUENCE [LARGE SCALE GENOMIC DNA]</scope>
    <source>
        <strain evidence="4 5">NCTC11341</strain>
    </source>
</reference>
<evidence type="ECO:0000256" key="1">
    <source>
        <dbReference type="ARBA" id="ARBA00022679"/>
    </source>
</evidence>
<dbReference type="GO" id="GO:0042371">
    <property type="term" value="P:vitamin K biosynthetic process"/>
    <property type="evidence" value="ECO:0007669"/>
    <property type="project" value="TreeGrafter"/>
</dbReference>
<gene>
    <name evidence="4" type="primary">menA_1</name>
    <name evidence="4" type="ORF">NCTC11341_02703</name>
</gene>
<dbReference type="NCBIfam" id="TIGR00751">
    <property type="entry name" value="menA"/>
    <property type="match status" value="1"/>
</dbReference>
<proteinExistence type="predicted"/>
<dbReference type="PANTHER" id="PTHR13929">
    <property type="entry name" value="1,4-DIHYDROXY-2-NAPHTHOATE OCTAPRENYLTRANSFERASE"/>
    <property type="match status" value="1"/>
</dbReference>
<keyword evidence="3" id="KW-0812">Transmembrane</keyword>
<feature type="transmembrane region" description="Helical" evidence="3">
    <location>
        <begin position="20"/>
        <end position="36"/>
    </location>
</feature>
<keyword evidence="3" id="KW-1133">Transmembrane helix</keyword>
<feature type="transmembrane region" description="Helical" evidence="3">
    <location>
        <begin position="42"/>
        <end position="60"/>
    </location>
</feature>
<keyword evidence="3" id="KW-0472">Membrane</keyword>
<evidence type="ECO:0000256" key="2">
    <source>
        <dbReference type="NCBIfam" id="TIGR00751"/>
    </source>
</evidence>
<dbReference type="GO" id="GO:0046428">
    <property type="term" value="F:1,4-dihydroxy-2-naphthoate polyprenyltransferase activity"/>
    <property type="evidence" value="ECO:0007669"/>
    <property type="project" value="UniProtKB-UniRule"/>
</dbReference>
<dbReference type="GO" id="GO:0005886">
    <property type="term" value="C:plasma membrane"/>
    <property type="evidence" value="ECO:0007669"/>
    <property type="project" value="TreeGrafter"/>
</dbReference>